<comment type="caution">
    <text evidence="2">The sequence shown here is derived from an EMBL/GenBank/DDBJ whole genome shotgun (WGS) entry which is preliminary data.</text>
</comment>
<protein>
    <recommendedName>
        <fullName evidence="1">Reverse transcriptase domain-containing protein</fullName>
    </recommendedName>
</protein>
<dbReference type="PANTHER" id="PTHR24559:SF439">
    <property type="entry name" value="RETROTRANSPOSON, UNCLASSIFIED-LIKE PROTEIN"/>
    <property type="match status" value="1"/>
</dbReference>
<evidence type="ECO:0000259" key="1">
    <source>
        <dbReference type="Pfam" id="PF00078"/>
    </source>
</evidence>
<dbReference type="InterPro" id="IPR043128">
    <property type="entry name" value="Rev_trsase/Diguanyl_cyclase"/>
</dbReference>
<dbReference type="CDD" id="cd01647">
    <property type="entry name" value="RT_LTR"/>
    <property type="match status" value="1"/>
</dbReference>
<dbReference type="EMBL" id="BAABME010021203">
    <property type="protein sequence ID" value="GAA0162691.1"/>
    <property type="molecule type" value="Genomic_DNA"/>
</dbReference>
<evidence type="ECO:0000313" key="3">
    <source>
        <dbReference type="Proteomes" id="UP001454036"/>
    </source>
</evidence>
<dbReference type="InterPro" id="IPR043502">
    <property type="entry name" value="DNA/RNA_pol_sf"/>
</dbReference>
<dbReference type="PANTHER" id="PTHR24559">
    <property type="entry name" value="TRANSPOSON TY3-I GAG-POL POLYPROTEIN"/>
    <property type="match status" value="1"/>
</dbReference>
<reference evidence="2 3" key="1">
    <citation type="submission" date="2024-01" db="EMBL/GenBank/DDBJ databases">
        <title>The complete chloroplast genome sequence of Lithospermum erythrorhizon: insights into the phylogenetic relationship among Boraginaceae species and the maternal lineages of purple gromwells.</title>
        <authorList>
            <person name="Okada T."/>
            <person name="Watanabe K."/>
        </authorList>
    </citation>
    <scope>NUCLEOTIDE SEQUENCE [LARGE SCALE GENOMIC DNA]</scope>
</reference>
<feature type="domain" description="Reverse transcriptase" evidence="1">
    <location>
        <begin position="56"/>
        <end position="199"/>
    </location>
</feature>
<gene>
    <name evidence="2" type="ORF">LIER_39459</name>
</gene>
<dbReference type="Gene3D" id="3.30.70.270">
    <property type="match status" value="1"/>
</dbReference>
<evidence type="ECO:0000313" key="2">
    <source>
        <dbReference type="EMBL" id="GAA0162691.1"/>
    </source>
</evidence>
<dbReference type="Proteomes" id="UP001454036">
    <property type="component" value="Unassembled WGS sequence"/>
</dbReference>
<dbReference type="Pfam" id="PF00078">
    <property type="entry name" value="RVT_1"/>
    <property type="match status" value="1"/>
</dbReference>
<dbReference type="InterPro" id="IPR000477">
    <property type="entry name" value="RT_dom"/>
</dbReference>
<proteinExistence type="predicted"/>
<sequence length="219" mass="24953">MPGLDPKVAVHHLAVKKSLKPVKKAQRRFRPELVPAIEVEVNKLIEAGFVWEVQELNHACPKDDFPLPIPELMIDATMGHEALTFMDGSSRSNKIRMAPEDEELTVFRTTKGVYCYKVMPFGLKNAGATYQRAMQKVFDDMVHKNIECYVDDLVVKRPKKVDHPQDLRTVFERLRQDQLKMNPLNCAFGVALGKFLGFVVRRHGIETEQEKIDAITALP</sequence>
<accession>A0AAV3QHE7</accession>
<organism evidence="2 3">
    <name type="scientific">Lithospermum erythrorhizon</name>
    <name type="common">Purple gromwell</name>
    <name type="synonym">Lithospermum officinale var. erythrorhizon</name>
    <dbReference type="NCBI Taxonomy" id="34254"/>
    <lineage>
        <taxon>Eukaryota</taxon>
        <taxon>Viridiplantae</taxon>
        <taxon>Streptophyta</taxon>
        <taxon>Embryophyta</taxon>
        <taxon>Tracheophyta</taxon>
        <taxon>Spermatophyta</taxon>
        <taxon>Magnoliopsida</taxon>
        <taxon>eudicotyledons</taxon>
        <taxon>Gunneridae</taxon>
        <taxon>Pentapetalae</taxon>
        <taxon>asterids</taxon>
        <taxon>lamiids</taxon>
        <taxon>Boraginales</taxon>
        <taxon>Boraginaceae</taxon>
        <taxon>Boraginoideae</taxon>
        <taxon>Lithospermeae</taxon>
        <taxon>Lithospermum</taxon>
    </lineage>
</organism>
<keyword evidence="3" id="KW-1185">Reference proteome</keyword>
<dbReference type="AlphaFoldDB" id="A0AAV3QHE7"/>
<dbReference type="SUPFAM" id="SSF56672">
    <property type="entry name" value="DNA/RNA polymerases"/>
    <property type="match status" value="1"/>
</dbReference>
<dbReference type="InterPro" id="IPR053134">
    <property type="entry name" value="RNA-dir_DNA_polymerase"/>
</dbReference>
<name>A0AAV3QHE7_LITER</name>